<evidence type="ECO:0000313" key="1">
    <source>
        <dbReference type="EMBL" id="SDD34343.1"/>
    </source>
</evidence>
<accession>A0A1G6TZ48</accession>
<dbReference type="RefSeq" id="WP_091239667.1">
    <property type="nucleotide sequence ID" value="NZ_FNAG01000002.1"/>
</dbReference>
<dbReference type="OrthoDB" id="9126735at2"/>
<organism evidence="1 2">
    <name type="scientific">Aquimonas voraii</name>
    <dbReference type="NCBI Taxonomy" id="265719"/>
    <lineage>
        <taxon>Bacteria</taxon>
        <taxon>Pseudomonadati</taxon>
        <taxon>Pseudomonadota</taxon>
        <taxon>Gammaproteobacteria</taxon>
        <taxon>Lysobacterales</taxon>
        <taxon>Lysobacteraceae</taxon>
        <taxon>Aquimonas</taxon>
    </lineage>
</organism>
<dbReference type="InterPro" id="IPR021393">
    <property type="entry name" value="DUF3034"/>
</dbReference>
<dbReference type="AlphaFoldDB" id="A0A1G6TZ48"/>
<dbReference type="EMBL" id="FNAG01000002">
    <property type="protein sequence ID" value="SDD34343.1"/>
    <property type="molecule type" value="Genomic_DNA"/>
</dbReference>
<dbReference type="STRING" id="265719.SAMN04488509_10282"/>
<evidence type="ECO:0008006" key="3">
    <source>
        <dbReference type="Google" id="ProtNLM"/>
    </source>
</evidence>
<name>A0A1G6TZ48_9GAMM</name>
<gene>
    <name evidence="1" type="ORF">SAMN04488509_10282</name>
</gene>
<reference evidence="1 2" key="1">
    <citation type="submission" date="2016-10" db="EMBL/GenBank/DDBJ databases">
        <authorList>
            <person name="de Groot N.N."/>
        </authorList>
    </citation>
    <scope>NUCLEOTIDE SEQUENCE [LARGE SCALE GENOMIC DNA]</scope>
    <source>
        <strain evidence="1 2">DSM 16957</strain>
    </source>
</reference>
<dbReference type="Pfam" id="PF11231">
    <property type="entry name" value="DUF3034"/>
    <property type="match status" value="1"/>
</dbReference>
<proteinExistence type="predicted"/>
<keyword evidence="2" id="KW-1185">Reference proteome</keyword>
<evidence type="ECO:0000313" key="2">
    <source>
        <dbReference type="Proteomes" id="UP000199603"/>
    </source>
</evidence>
<protein>
    <recommendedName>
        <fullName evidence="3">DUF3034 family protein</fullName>
    </recommendedName>
</protein>
<sequence length="327" mass="35069">MPPLSRHAYRAATRDIVAPGTSAACRAKQPSLRRAARGVALAAGLLLTATASAQSEAGGAKRFGGKLLLTGGVTQVEGAGGGGLTPWALIGGYGTRDQIGANAYYTRVGLDDYTLDSYGALIGLYDRVELSVSRQRFDTENVGAALGLGRGFAFTQDTLGVKVKLAGDAVYEQDRWLPQLALGAQYKRNDQPDVLAFVGAQRRDDVDLYLAATKLYLDSSLLVNATLRYTRANQFGILGFGGDKRDSRSLELEGSVARLLSPNLALGAEFRSKPDNLGIAREDHAWDVFLAWAPNKHAALTLAYVDLGNIVIEDDQRGWYLSLQLGF</sequence>
<dbReference type="Proteomes" id="UP000199603">
    <property type="component" value="Unassembled WGS sequence"/>
</dbReference>